<protein>
    <submittedName>
        <fullName evidence="1">Uncharacterized protein</fullName>
    </submittedName>
</protein>
<sequence length="125" mass="13183">MGQVQHTPDKLDSGAPVRPISSTMVPANAATARPLAPATDKPKQEKLKGNVNNQSTTTVSEVVKKIAKKKPEVELHDGQIRPPEKSNLAQGKQMIGGPVKTANQPPATSSLDDGQPKVNSSVDMV</sequence>
<keyword evidence="2" id="KW-1185">Reference proteome</keyword>
<evidence type="ECO:0000313" key="1">
    <source>
        <dbReference type="EMBL" id="KAI3717808.1"/>
    </source>
</evidence>
<proteinExistence type="predicted"/>
<reference evidence="2" key="1">
    <citation type="journal article" date="2022" name="Mol. Ecol. Resour.">
        <title>The genomes of chicory, endive, great burdock and yacon provide insights into Asteraceae palaeo-polyploidization history and plant inulin production.</title>
        <authorList>
            <person name="Fan W."/>
            <person name="Wang S."/>
            <person name="Wang H."/>
            <person name="Wang A."/>
            <person name="Jiang F."/>
            <person name="Liu H."/>
            <person name="Zhao H."/>
            <person name="Xu D."/>
            <person name="Zhang Y."/>
        </authorList>
    </citation>
    <scope>NUCLEOTIDE SEQUENCE [LARGE SCALE GENOMIC DNA]</scope>
    <source>
        <strain evidence="2">cv. Yunnan</strain>
    </source>
</reference>
<organism evidence="1 2">
    <name type="scientific">Smallanthus sonchifolius</name>
    <dbReference type="NCBI Taxonomy" id="185202"/>
    <lineage>
        <taxon>Eukaryota</taxon>
        <taxon>Viridiplantae</taxon>
        <taxon>Streptophyta</taxon>
        <taxon>Embryophyta</taxon>
        <taxon>Tracheophyta</taxon>
        <taxon>Spermatophyta</taxon>
        <taxon>Magnoliopsida</taxon>
        <taxon>eudicotyledons</taxon>
        <taxon>Gunneridae</taxon>
        <taxon>Pentapetalae</taxon>
        <taxon>asterids</taxon>
        <taxon>campanulids</taxon>
        <taxon>Asterales</taxon>
        <taxon>Asteraceae</taxon>
        <taxon>Asteroideae</taxon>
        <taxon>Heliantheae alliance</taxon>
        <taxon>Millerieae</taxon>
        <taxon>Smallanthus</taxon>
    </lineage>
</organism>
<name>A0ACB9B6U8_9ASTR</name>
<comment type="caution">
    <text evidence="1">The sequence shown here is derived from an EMBL/GenBank/DDBJ whole genome shotgun (WGS) entry which is preliminary data.</text>
</comment>
<gene>
    <name evidence="1" type="ORF">L1987_69655</name>
</gene>
<accession>A0ACB9B6U8</accession>
<evidence type="ECO:0000313" key="2">
    <source>
        <dbReference type="Proteomes" id="UP001056120"/>
    </source>
</evidence>
<reference evidence="1 2" key="2">
    <citation type="journal article" date="2022" name="Mol. Ecol. Resour.">
        <title>The genomes of chicory, endive, great burdock and yacon provide insights into Asteraceae paleo-polyploidization history and plant inulin production.</title>
        <authorList>
            <person name="Fan W."/>
            <person name="Wang S."/>
            <person name="Wang H."/>
            <person name="Wang A."/>
            <person name="Jiang F."/>
            <person name="Liu H."/>
            <person name="Zhao H."/>
            <person name="Xu D."/>
            <person name="Zhang Y."/>
        </authorList>
    </citation>
    <scope>NUCLEOTIDE SEQUENCE [LARGE SCALE GENOMIC DNA]</scope>
    <source>
        <strain evidence="2">cv. Yunnan</strain>
        <tissue evidence="1">Leaves</tissue>
    </source>
</reference>
<dbReference type="Proteomes" id="UP001056120">
    <property type="component" value="Linkage Group LG23"/>
</dbReference>
<dbReference type="EMBL" id="CM042040">
    <property type="protein sequence ID" value="KAI3717808.1"/>
    <property type="molecule type" value="Genomic_DNA"/>
</dbReference>